<proteinExistence type="predicted"/>
<accession>A0A5I4ZUC2</accession>
<comment type="caution">
    <text evidence="1">The sequence shown here is derived from an EMBL/GenBank/DDBJ whole genome shotgun (WGS) entry which is preliminary data.</text>
</comment>
<dbReference type="Proteomes" id="UP000839561">
    <property type="component" value="Unassembled WGS sequence"/>
</dbReference>
<evidence type="ECO:0000313" key="1">
    <source>
        <dbReference type="EMBL" id="ECG4922505.1"/>
    </source>
</evidence>
<organism evidence="1">
    <name type="scientific">Salmonella enterica subsp. enterica serovar Vitkin</name>
    <dbReference type="NCBI Taxonomy" id="2565162"/>
    <lineage>
        <taxon>Bacteria</taxon>
        <taxon>Pseudomonadati</taxon>
        <taxon>Pseudomonadota</taxon>
        <taxon>Gammaproteobacteria</taxon>
        <taxon>Enterobacterales</taxon>
        <taxon>Enterobacteriaceae</taxon>
        <taxon>Salmonella</taxon>
    </lineage>
</organism>
<dbReference type="AlphaFoldDB" id="A0A5I4ZUC2"/>
<gene>
    <name evidence="1" type="ORF">E0T03_21465</name>
</gene>
<reference evidence="1" key="1">
    <citation type="submission" date="2019-03" db="EMBL/GenBank/DDBJ databases">
        <authorList>
            <person name="Ashton P.M."/>
            <person name="Dallman T."/>
            <person name="Nair S."/>
            <person name="De Pinna E."/>
            <person name="Peters T."/>
            <person name="Grant K."/>
        </authorList>
    </citation>
    <scope>NUCLEOTIDE SEQUENCE [LARGE SCALE GENOMIC DNA]</scope>
    <source>
        <strain evidence="1">313260</strain>
    </source>
</reference>
<dbReference type="EMBL" id="AAIONP010000021">
    <property type="protein sequence ID" value="ECG4922505.1"/>
    <property type="molecule type" value="Genomic_DNA"/>
</dbReference>
<protein>
    <submittedName>
        <fullName evidence="1">Uncharacterized protein</fullName>
    </submittedName>
</protein>
<name>A0A5I4ZUC2_SALET</name>
<sequence length="92" mass="11010">MKVIAKYKRVEITFNMELVSLSFDSVKDALVFTEWYKQASKIRERACTDKSYPATLYNYLKNKGIINKDLYESRQRMLRKAHLLNSLPLRWM</sequence>